<dbReference type="Gene3D" id="3.50.50.60">
    <property type="entry name" value="FAD/NAD(P)-binding domain"/>
    <property type="match status" value="1"/>
</dbReference>
<dbReference type="SUPFAM" id="SSF52833">
    <property type="entry name" value="Thioredoxin-like"/>
    <property type="match status" value="1"/>
</dbReference>
<dbReference type="GO" id="GO:0016709">
    <property type="term" value="F:oxidoreductase activity, acting on paired donors, with incorporation or reduction of molecular oxygen, NAD(P)H as one donor, and incorporation of one atom of oxygen"/>
    <property type="evidence" value="ECO:0007669"/>
    <property type="project" value="UniProtKB-ARBA"/>
</dbReference>
<evidence type="ECO:0000313" key="7">
    <source>
        <dbReference type="Proteomes" id="UP000185596"/>
    </source>
</evidence>
<dbReference type="OrthoDB" id="8670884at2"/>
<proteinExistence type="inferred from homology"/>
<dbReference type="AlphaFoldDB" id="A0A1Q8CZ45"/>
<evidence type="ECO:0000256" key="4">
    <source>
        <dbReference type="ARBA" id="ARBA00022827"/>
    </source>
</evidence>
<sequence>MTTEDKAEVEVLVVGAGPVGLTLACALADNDVRVRIVDKLEHWSPLSKAMTLTPRTLECFHMLGVDAECLRAGIMSRRINHYTQRGRVIGVADLAELEGDHPGLLQLSQGSTTSILDRAVSDRGIAVERGRALTDIDIDGDSHRCHLRDTDDRTSIVTARFVVGADGGRSRVREIVGAVFDGAEQDETFIMADIEMSGFPYHAHERHQFWLDEGTFLAVLPIDGSMFRLVSTCRVAATEVDEEFVLRRFREVLRAVGLDVVTLGDPYWVSRFNPRQFIADSFRREGIFLVGDAAHVQSPIGAQGLNTGIQDSIDLAWKLALVLRAKAGDALLDSYHGERFPVAQALFDYNNMLSERVFGRNRWRRKRLRSQNKRLNRRAYHAAEIAKLSQFAVAYPAPAGSVRRSRVIPGRRMPSCALTTTSGPFDLLRELGARRHVILAFAGAHDTTASLIGTALERYRELLGEDAFRAYTVHERVSPSQRFDMPAGPHALIDIAGRCRTKLGLQLRDVVVIRPDGYVGALADAKSLSALDDYLDRLFVGPPNSVPRG</sequence>
<evidence type="ECO:0000256" key="3">
    <source>
        <dbReference type="ARBA" id="ARBA00022630"/>
    </source>
</evidence>
<evidence type="ECO:0000313" key="6">
    <source>
        <dbReference type="EMBL" id="OLF19630.1"/>
    </source>
</evidence>
<comment type="cofactor">
    <cofactor evidence="1">
        <name>FAD</name>
        <dbReference type="ChEBI" id="CHEBI:57692"/>
    </cofactor>
</comment>
<name>A0A1Q8CZ45_9PSEU</name>
<gene>
    <name evidence="6" type="ORF">BU204_01615</name>
</gene>
<organism evidence="6 7">
    <name type="scientific">Actinophytocola xanthii</name>
    <dbReference type="NCBI Taxonomy" id="1912961"/>
    <lineage>
        <taxon>Bacteria</taxon>
        <taxon>Bacillati</taxon>
        <taxon>Actinomycetota</taxon>
        <taxon>Actinomycetes</taxon>
        <taxon>Pseudonocardiales</taxon>
        <taxon>Pseudonocardiaceae</taxon>
    </lineage>
</organism>
<dbReference type="PANTHER" id="PTHR43004:SF19">
    <property type="entry name" value="BINDING MONOOXYGENASE, PUTATIVE (JCVI)-RELATED"/>
    <property type="match status" value="1"/>
</dbReference>
<feature type="domain" description="FAD-binding" evidence="5">
    <location>
        <begin position="8"/>
        <end position="348"/>
    </location>
</feature>
<keyword evidence="7" id="KW-1185">Reference proteome</keyword>
<dbReference type="Pfam" id="PF01494">
    <property type="entry name" value="FAD_binding_3"/>
    <property type="match status" value="1"/>
</dbReference>
<keyword evidence="4" id="KW-0274">FAD</keyword>
<dbReference type="InterPro" id="IPR036249">
    <property type="entry name" value="Thioredoxin-like_sf"/>
</dbReference>
<protein>
    <recommendedName>
        <fullName evidence="5">FAD-binding domain-containing protein</fullName>
    </recommendedName>
</protein>
<dbReference type="PROSITE" id="PS51257">
    <property type="entry name" value="PROKAR_LIPOPROTEIN"/>
    <property type="match status" value="1"/>
</dbReference>
<dbReference type="RefSeq" id="WP_075123664.1">
    <property type="nucleotide sequence ID" value="NZ_MSIE01000001.1"/>
</dbReference>
<evidence type="ECO:0000256" key="1">
    <source>
        <dbReference type="ARBA" id="ARBA00001974"/>
    </source>
</evidence>
<reference evidence="6 7" key="1">
    <citation type="submission" date="2016-12" db="EMBL/GenBank/DDBJ databases">
        <title>The draft genome sequence of Actinophytocola sp. 11-183.</title>
        <authorList>
            <person name="Wang W."/>
            <person name="Yuan L."/>
        </authorList>
    </citation>
    <scope>NUCLEOTIDE SEQUENCE [LARGE SCALE GENOMIC DNA]</scope>
    <source>
        <strain evidence="6 7">11-183</strain>
    </source>
</reference>
<dbReference type="InterPro" id="IPR050641">
    <property type="entry name" value="RIFMO-like"/>
</dbReference>
<dbReference type="PANTHER" id="PTHR43004">
    <property type="entry name" value="TRK SYSTEM POTASSIUM UPTAKE PROTEIN"/>
    <property type="match status" value="1"/>
</dbReference>
<dbReference type="EMBL" id="MSIE01000001">
    <property type="protein sequence ID" value="OLF19630.1"/>
    <property type="molecule type" value="Genomic_DNA"/>
</dbReference>
<dbReference type="STRING" id="1912961.BU204_01615"/>
<dbReference type="InterPro" id="IPR002938">
    <property type="entry name" value="FAD-bd"/>
</dbReference>
<dbReference type="Gene3D" id="3.30.70.2450">
    <property type="match status" value="1"/>
</dbReference>
<accession>A0A1Q8CZ45</accession>
<evidence type="ECO:0000256" key="2">
    <source>
        <dbReference type="ARBA" id="ARBA00007801"/>
    </source>
</evidence>
<dbReference type="InterPro" id="IPR036188">
    <property type="entry name" value="FAD/NAD-bd_sf"/>
</dbReference>
<dbReference type="SUPFAM" id="SSF51905">
    <property type="entry name" value="FAD/NAD(P)-binding domain"/>
    <property type="match status" value="1"/>
</dbReference>
<dbReference type="GO" id="GO:0071949">
    <property type="term" value="F:FAD binding"/>
    <property type="evidence" value="ECO:0007669"/>
    <property type="project" value="InterPro"/>
</dbReference>
<dbReference type="Pfam" id="PF21274">
    <property type="entry name" value="Rng_hyd_C"/>
    <property type="match status" value="1"/>
</dbReference>
<comment type="caution">
    <text evidence="6">The sequence shown here is derived from an EMBL/GenBank/DDBJ whole genome shotgun (WGS) entry which is preliminary data.</text>
</comment>
<dbReference type="PRINTS" id="PR00420">
    <property type="entry name" value="RNGMNOXGNASE"/>
</dbReference>
<dbReference type="Gene3D" id="3.40.30.120">
    <property type="match status" value="1"/>
</dbReference>
<dbReference type="Proteomes" id="UP000185596">
    <property type="component" value="Unassembled WGS sequence"/>
</dbReference>
<comment type="similarity">
    <text evidence="2">Belongs to the PheA/TfdB FAD monooxygenase family.</text>
</comment>
<keyword evidence="3" id="KW-0285">Flavoprotein</keyword>
<evidence type="ECO:0000259" key="5">
    <source>
        <dbReference type="Pfam" id="PF01494"/>
    </source>
</evidence>